<protein>
    <submittedName>
        <fullName evidence="4">Jg1854 protein</fullName>
    </submittedName>
</protein>
<feature type="region of interest" description="Disordered" evidence="1">
    <location>
        <begin position="1026"/>
        <end position="1051"/>
    </location>
</feature>
<gene>
    <name evidence="4" type="primary">jg1854</name>
    <name evidence="4" type="ORF">PAEG_LOCUS13138</name>
</gene>
<dbReference type="InterPro" id="IPR052434">
    <property type="entry name" value="Tectonic-like_complex_comp"/>
</dbReference>
<organism evidence="4 5">
    <name type="scientific">Pararge aegeria aegeria</name>
    <dbReference type="NCBI Taxonomy" id="348720"/>
    <lineage>
        <taxon>Eukaryota</taxon>
        <taxon>Metazoa</taxon>
        <taxon>Ecdysozoa</taxon>
        <taxon>Arthropoda</taxon>
        <taxon>Hexapoda</taxon>
        <taxon>Insecta</taxon>
        <taxon>Pterygota</taxon>
        <taxon>Neoptera</taxon>
        <taxon>Endopterygota</taxon>
        <taxon>Lepidoptera</taxon>
        <taxon>Glossata</taxon>
        <taxon>Ditrysia</taxon>
        <taxon>Papilionoidea</taxon>
        <taxon>Nymphalidae</taxon>
        <taxon>Satyrinae</taxon>
        <taxon>Satyrini</taxon>
        <taxon>Parargina</taxon>
        <taxon>Pararge</taxon>
    </lineage>
</organism>
<dbReference type="GO" id="GO:0035869">
    <property type="term" value="C:ciliary transition zone"/>
    <property type="evidence" value="ECO:0007669"/>
    <property type="project" value="TreeGrafter"/>
</dbReference>
<dbReference type="PANTHER" id="PTHR20837">
    <property type="entry name" value="CENTROSOMAL PROTEIN-RELATED"/>
    <property type="match status" value="1"/>
</dbReference>
<dbReference type="InterPro" id="IPR056290">
    <property type="entry name" value="CEPT76/DRC7_peptidase-like_dom"/>
</dbReference>
<feature type="compositionally biased region" description="Basic residues" evidence="1">
    <location>
        <begin position="61"/>
        <end position="72"/>
    </location>
</feature>
<dbReference type="PANTHER" id="PTHR20837:SF0">
    <property type="entry name" value="COILED-COIL AND C2 DOMAIN-CONTAINING PROTEIN 2A"/>
    <property type="match status" value="1"/>
</dbReference>
<keyword evidence="5" id="KW-1185">Reference proteome</keyword>
<proteinExistence type="predicted"/>
<evidence type="ECO:0000256" key="1">
    <source>
        <dbReference type="SAM" id="MobiDB-lite"/>
    </source>
</evidence>
<evidence type="ECO:0000313" key="5">
    <source>
        <dbReference type="Proteomes" id="UP000838756"/>
    </source>
</evidence>
<feature type="region of interest" description="Disordered" evidence="1">
    <location>
        <begin position="55"/>
        <end position="75"/>
    </location>
</feature>
<evidence type="ECO:0000313" key="4">
    <source>
        <dbReference type="EMBL" id="CAH2235495.1"/>
    </source>
</evidence>
<dbReference type="InterPro" id="IPR056288">
    <property type="entry name" value="CEP76_C"/>
</dbReference>
<feature type="domain" description="CEP76/DRC7 peptidase-like" evidence="3">
    <location>
        <begin position="1102"/>
        <end position="1231"/>
    </location>
</feature>
<comment type="caution">
    <text evidence="4">The sequence shown here is derived from an EMBL/GenBank/DDBJ whole genome shotgun (WGS) entry which is preliminary data.</text>
</comment>
<dbReference type="EMBL" id="CAKXAJ010025126">
    <property type="protein sequence ID" value="CAH2235495.1"/>
    <property type="molecule type" value="Genomic_DNA"/>
</dbReference>
<dbReference type="OrthoDB" id="2162143at2759"/>
<sequence>MGEPMELQPLRKDKYNQSDSEDYHEIGHEALQEALLSPKRPVTPVKEYDFFTNYDTGSRKQSTKKRKKKKDSRPKTIRDVISLELANKSLLIENNIIREDSEEQNGYMKQKTRLHKILKSTGSQNLDRENGLNELQTDHISPVFPQVLENNGSKEIHIPVQYVEPSLFSDVVTDYLESGTKQSPKFFDIILKNIKFKHHHEFSLEKLYSLKLIQYYRKYETSVNSLKELNQKIDINRRTIISLKEKLVQISPYSKEEIRFDNNVLKYTKTLLELKDTFYHTLEEQKENIHRVICLWADIEFIREKSGITKTDLFLKISENKIEQNEFEKQWNQAFEVEYSDMILKIEYDFTNSYIEYKESKRLSGNVHERNKIAKPKLEIDYDKLKENVELLVNRIVSKKNIDLLLKMDRSLKSNANQSKTSFVNYYCFKIYVDKVFVCESESYVCEKEQSDVDFIEYLSIEILPQNESLNIVLFENDEEVSSFQINLSDIKKNTILTSLKNTFVFDKIEAPSSKYIGCGYDIREIAAKNKVRLKTSNLFKGKLLTNCDVNIQFGWNNKYNDSQFESIKSHMKFGRQIKQLHLGKNEPRLNQITEIINNLYNTNIEDNQILMISLKNICKSRLTNDNCFNFNGEDSEYLRLKLLHLRSSGGLFDLENKSVPLFANQISTELLCCLQNSEQKDLDFDDFKNETDNLIDVQRFIGVKFVEKLNKNVMKKVNDHLLKITHKDVVRDFEELSLRGLVTNQTNLMLGKATCISGQTLIKDCLMKDQEIHVTVYKAYNLSCRSSAAITKEENDCDNIAGFKVHPLRPFVQVSYRALTAQTATAVGRHPSWNHTLKVKTRLQPLSSIHINIYDQCKEHLNEKYTDGQSQSTVVYRKFNKWLGAIDIPMHTVLSLGNVRGSFKMNVPPLIFGYENSPSKQPESTFSELNHLIKKESTFLALQVTTSLSHLGEFQNYRQPITNDSEADFIIRHLNEFVTEYINDFPARNISLTFIDSAGRNKCVSEFLQAIPVPDYECFPVDPRKSESARSKSSGYSKSSSSKSSRKKSLTDDRESVSVETWKSGEIQLNKYIDAVVRYVSLIPTYEKVEPYVVTLMGVELLKVLYGSPLDHTILLASFFLHLEVKCWVIIGFALPRGLSSYVLVQYYNNKILKSNDLFKARGICGGSDGFTWYIYDAVAGERYELREIGCPLKTVSYVFDSENIWVNTQPVQDCESVSFNFSKSSDWQTVFNKPLFTTRPLTESPYSKPEDVESLRVNLETKIKNKIQKWRSHIKTIWNRYCSTLLREMLPHWEYWSFNPTETRTSPGHRLKQFMATYKMFGFPLNMAYLNSKLIISRIKSTAIHINDDPNAEFGLGVEVYAYPNNVLSVWVFLASIIRI</sequence>
<feature type="domain" description="Centrosomal protein of 76 kDa C-terminal" evidence="2">
    <location>
        <begin position="1253"/>
        <end position="1377"/>
    </location>
</feature>
<dbReference type="GO" id="GO:1904491">
    <property type="term" value="P:protein localization to ciliary transition zone"/>
    <property type="evidence" value="ECO:0007669"/>
    <property type="project" value="TreeGrafter"/>
</dbReference>
<feature type="compositionally biased region" description="Low complexity" evidence="1">
    <location>
        <begin position="1032"/>
        <end position="1044"/>
    </location>
</feature>
<accession>A0A8S4RGY7</accession>
<evidence type="ECO:0000259" key="2">
    <source>
        <dbReference type="Pfam" id="PF24652"/>
    </source>
</evidence>
<dbReference type="Pfam" id="PF24652">
    <property type="entry name" value="CEP76_C"/>
    <property type="match status" value="1"/>
</dbReference>
<dbReference type="Pfam" id="PF24656">
    <property type="entry name" value="CEPT76_peptidase"/>
    <property type="match status" value="1"/>
</dbReference>
<dbReference type="Proteomes" id="UP000838756">
    <property type="component" value="Unassembled WGS sequence"/>
</dbReference>
<evidence type="ECO:0000259" key="3">
    <source>
        <dbReference type="Pfam" id="PF24656"/>
    </source>
</evidence>
<feature type="region of interest" description="Disordered" evidence="1">
    <location>
        <begin position="1"/>
        <end position="25"/>
    </location>
</feature>
<reference evidence="4" key="1">
    <citation type="submission" date="2022-03" db="EMBL/GenBank/DDBJ databases">
        <authorList>
            <person name="Lindestad O."/>
        </authorList>
    </citation>
    <scope>NUCLEOTIDE SEQUENCE</scope>
</reference>
<dbReference type="GO" id="GO:1905515">
    <property type="term" value="P:non-motile cilium assembly"/>
    <property type="evidence" value="ECO:0007669"/>
    <property type="project" value="TreeGrafter"/>
</dbReference>
<feature type="compositionally biased region" description="Basic and acidic residues" evidence="1">
    <location>
        <begin position="9"/>
        <end position="25"/>
    </location>
</feature>
<name>A0A8S4RGY7_9NEOP</name>